<dbReference type="InterPro" id="IPR044861">
    <property type="entry name" value="IPNS-like_FE2OG_OXY"/>
</dbReference>
<dbReference type="Gene3D" id="2.60.120.330">
    <property type="entry name" value="B-lactam Antibiotic, Isopenicillin N Synthase, Chain"/>
    <property type="match status" value="1"/>
</dbReference>
<name>A0A8T0IRA6_CERPU</name>
<reference evidence="2" key="1">
    <citation type="submission" date="2020-06" db="EMBL/GenBank/DDBJ databases">
        <title>WGS assembly of Ceratodon purpureus strain R40.</title>
        <authorList>
            <person name="Carey S.B."/>
            <person name="Jenkins J."/>
            <person name="Shu S."/>
            <person name="Lovell J.T."/>
            <person name="Sreedasyam A."/>
            <person name="Maumus F."/>
            <person name="Tiley G.P."/>
            <person name="Fernandez-Pozo N."/>
            <person name="Barry K."/>
            <person name="Chen C."/>
            <person name="Wang M."/>
            <person name="Lipzen A."/>
            <person name="Daum C."/>
            <person name="Saski C.A."/>
            <person name="Payton A.C."/>
            <person name="Mcbreen J.C."/>
            <person name="Conrad R.E."/>
            <person name="Kollar L.M."/>
            <person name="Olsson S."/>
            <person name="Huttunen S."/>
            <person name="Landis J.B."/>
            <person name="Wickett N.J."/>
            <person name="Johnson M.G."/>
            <person name="Rensing S.A."/>
            <person name="Grimwood J."/>
            <person name="Schmutz J."/>
            <person name="Mcdaniel S.F."/>
        </authorList>
    </citation>
    <scope>NUCLEOTIDE SEQUENCE</scope>
    <source>
        <strain evidence="2">R40</strain>
    </source>
</reference>
<evidence type="ECO:0000313" key="3">
    <source>
        <dbReference type="Proteomes" id="UP000822688"/>
    </source>
</evidence>
<organism evidence="2 3">
    <name type="scientific">Ceratodon purpureus</name>
    <name type="common">Fire moss</name>
    <name type="synonym">Dicranum purpureum</name>
    <dbReference type="NCBI Taxonomy" id="3225"/>
    <lineage>
        <taxon>Eukaryota</taxon>
        <taxon>Viridiplantae</taxon>
        <taxon>Streptophyta</taxon>
        <taxon>Embryophyta</taxon>
        <taxon>Bryophyta</taxon>
        <taxon>Bryophytina</taxon>
        <taxon>Bryopsida</taxon>
        <taxon>Dicranidae</taxon>
        <taxon>Pseudoditrichales</taxon>
        <taxon>Ditrichaceae</taxon>
        <taxon>Ceratodon</taxon>
    </lineage>
</organism>
<keyword evidence="3" id="KW-1185">Reference proteome</keyword>
<sequence>MELLVIDLEPFLKWRAEQHCESELPVSFPGGDEENDDVGKDAGSEFGEHDVLLRESCAAVAACLRETGALVIRDPRCTTADNDRFLDIMERYFGQSADLKRNQERPELHYQVGVTPEGVEVPRCSVDSKMQELMRSLPPISRPLMPVGPDRKWRYMWRIGPRPAKTRFQELNAEPVIPESFPEWVDVMNGWGHKMIAAVEVVAEMAALGFGLPRTAFTSLMKEGPHLLAPTGSDLSKYGYLNTVFAGYHYDLNFLTIHGRSRFPGLFIWLKDGRKVPVKVPEGCLLLQAGKQLEWLTGGKCAAGMHEVVASESTLQAIEASQKAGRSLWRVSSTMFAHIASDAVLKPLGHFTNSSASGNYAPICAGDYVETELSAINLKSSKLY</sequence>
<gene>
    <name evidence="2" type="ORF">KC19_2G005100</name>
</gene>
<dbReference type="AlphaFoldDB" id="A0A8T0IRA6"/>
<evidence type="ECO:0000313" key="2">
    <source>
        <dbReference type="EMBL" id="KAG0585356.1"/>
    </source>
</evidence>
<accession>A0A8T0IRA6</accession>
<feature type="domain" description="Isopenicillin N synthase-like Fe(2+) 2OG dioxygenase" evidence="1">
    <location>
        <begin position="246"/>
        <end position="337"/>
    </location>
</feature>
<dbReference type="Pfam" id="PF03171">
    <property type="entry name" value="2OG-FeII_Oxy"/>
    <property type="match status" value="1"/>
</dbReference>
<dbReference type="FunFam" id="2.60.120.330:FF:000019">
    <property type="entry name" value="Predicted protein"/>
    <property type="match status" value="1"/>
</dbReference>
<evidence type="ECO:0000259" key="1">
    <source>
        <dbReference type="Pfam" id="PF03171"/>
    </source>
</evidence>
<proteinExistence type="predicted"/>
<dbReference type="EMBL" id="CM026422">
    <property type="protein sequence ID" value="KAG0585356.1"/>
    <property type="molecule type" value="Genomic_DNA"/>
</dbReference>
<protein>
    <recommendedName>
        <fullName evidence="1">Isopenicillin N synthase-like Fe(2+) 2OG dioxygenase domain-containing protein</fullName>
    </recommendedName>
</protein>
<dbReference type="SUPFAM" id="SSF51197">
    <property type="entry name" value="Clavaminate synthase-like"/>
    <property type="match status" value="1"/>
</dbReference>
<dbReference type="InterPro" id="IPR027443">
    <property type="entry name" value="IPNS-like_sf"/>
</dbReference>
<dbReference type="Proteomes" id="UP000822688">
    <property type="component" value="Chromosome 2"/>
</dbReference>
<comment type="caution">
    <text evidence="2">The sequence shown here is derived from an EMBL/GenBank/DDBJ whole genome shotgun (WGS) entry which is preliminary data.</text>
</comment>